<dbReference type="InterPro" id="IPR000835">
    <property type="entry name" value="HTH_MarR-typ"/>
</dbReference>
<organism evidence="3 4">
    <name type="scientific">Streptomyces hyaluromycini</name>
    <dbReference type="NCBI Taxonomy" id="1377993"/>
    <lineage>
        <taxon>Bacteria</taxon>
        <taxon>Bacillati</taxon>
        <taxon>Actinomycetota</taxon>
        <taxon>Actinomycetes</taxon>
        <taxon>Kitasatosporales</taxon>
        <taxon>Streptomycetaceae</taxon>
        <taxon>Streptomyces</taxon>
    </lineage>
</organism>
<dbReference type="PROSITE" id="PS50995">
    <property type="entry name" value="HTH_MARR_2"/>
    <property type="match status" value="1"/>
</dbReference>
<comment type="caution">
    <text evidence="3">The sequence shown here is derived from an EMBL/GenBank/DDBJ whole genome shotgun (WGS) entry which is preliminary data.</text>
</comment>
<keyword evidence="4" id="KW-1185">Reference proteome</keyword>
<feature type="domain" description="HTH marR-type" evidence="2">
    <location>
        <begin position="43"/>
        <end position="179"/>
    </location>
</feature>
<evidence type="ECO:0000259" key="2">
    <source>
        <dbReference type="PROSITE" id="PS50995"/>
    </source>
</evidence>
<dbReference type="Proteomes" id="UP001474181">
    <property type="component" value="Unassembled WGS sequence"/>
</dbReference>
<dbReference type="RefSeq" id="WP_350785818.1">
    <property type="nucleotide sequence ID" value="NZ_JBEPEK010000294.1"/>
</dbReference>
<dbReference type="Gene3D" id="1.10.10.10">
    <property type="entry name" value="Winged helix-like DNA-binding domain superfamily/Winged helix DNA-binding domain"/>
    <property type="match status" value="1"/>
</dbReference>
<evidence type="ECO:0000313" key="4">
    <source>
        <dbReference type="Proteomes" id="UP001474181"/>
    </source>
</evidence>
<evidence type="ECO:0000256" key="1">
    <source>
        <dbReference type="SAM" id="MobiDB-lite"/>
    </source>
</evidence>
<dbReference type="SUPFAM" id="SSF46785">
    <property type="entry name" value="Winged helix' DNA-binding domain"/>
    <property type="match status" value="1"/>
</dbReference>
<sequence length="184" mass="19635">MESEKTSRMPSPNPSTPSTPSTPSAADVGAQWAAHNPGLDTTPMELVGLLKHATGLLNRSVEPLYAGAPLTAPEVDMLIPLRHATEPFIARSLAERLGLSRAGVSKTLGRLEQRGFITRTPNPADRRAALVTITEAGAKAVDDLFPRQLSVEIGLLDGLGEDREWVTKALRRLVAAMEARLGLG</sequence>
<feature type="region of interest" description="Disordered" evidence="1">
    <location>
        <begin position="1"/>
        <end position="26"/>
    </location>
</feature>
<dbReference type="PRINTS" id="PR00598">
    <property type="entry name" value="HTHMARR"/>
</dbReference>
<accession>A0ABV1X4S2</accession>
<dbReference type="InterPro" id="IPR036390">
    <property type="entry name" value="WH_DNA-bd_sf"/>
</dbReference>
<reference evidence="3 4" key="1">
    <citation type="submission" date="2024-06" db="EMBL/GenBank/DDBJ databases">
        <title>The Natural Products Discovery Center: Release of the First 8490 Sequenced Strains for Exploring Actinobacteria Biosynthetic Diversity.</title>
        <authorList>
            <person name="Kalkreuter E."/>
            <person name="Kautsar S.A."/>
            <person name="Yang D."/>
            <person name="Bader C.D."/>
            <person name="Teijaro C.N."/>
            <person name="Fluegel L."/>
            <person name="Davis C.M."/>
            <person name="Simpson J.R."/>
            <person name="Lauterbach L."/>
            <person name="Steele A.D."/>
            <person name="Gui C."/>
            <person name="Meng S."/>
            <person name="Li G."/>
            <person name="Viehrig K."/>
            <person name="Ye F."/>
            <person name="Su P."/>
            <person name="Kiefer A.F."/>
            <person name="Nichols A."/>
            <person name="Cepeda A.J."/>
            <person name="Yan W."/>
            <person name="Fan B."/>
            <person name="Jiang Y."/>
            <person name="Adhikari A."/>
            <person name="Zheng C.-J."/>
            <person name="Schuster L."/>
            <person name="Cowan T.M."/>
            <person name="Smanski M.J."/>
            <person name="Chevrette M.G."/>
            <person name="De Carvalho L.P.S."/>
            <person name="Shen B."/>
        </authorList>
    </citation>
    <scope>NUCLEOTIDE SEQUENCE [LARGE SCALE GENOMIC DNA]</scope>
    <source>
        <strain evidence="3 4">NPDC000234</strain>
    </source>
</reference>
<name>A0ABV1X4S2_9ACTN</name>
<dbReference type="PANTHER" id="PTHR33164">
    <property type="entry name" value="TRANSCRIPTIONAL REGULATOR, MARR FAMILY"/>
    <property type="match status" value="1"/>
</dbReference>
<dbReference type="SMART" id="SM00347">
    <property type="entry name" value="HTH_MARR"/>
    <property type="match status" value="1"/>
</dbReference>
<protein>
    <submittedName>
        <fullName evidence="3">MarR family transcriptional regulator</fullName>
    </submittedName>
</protein>
<dbReference type="Pfam" id="PF12802">
    <property type="entry name" value="MarR_2"/>
    <property type="match status" value="1"/>
</dbReference>
<dbReference type="EMBL" id="JBEPEK010000294">
    <property type="protein sequence ID" value="MER7184024.1"/>
    <property type="molecule type" value="Genomic_DNA"/>
</dbReference>
<dbReference type="PANTHER" id="PTHR33164:SF104">
    <property type="entry name" value="TRANSCRIPTIONAL REGULATORY PROTEIN"/>
    <property type="match status" value="1"/>
</dbReference>
<dbReference type="InterPro" id="IPR036388">
    <property type="entry name" value="WH-like_DNA-bd_sf"/>
</dbReference>
<evidence type="ECO:0000313" key="3">
    <source>
        <dbReference type="EMBL" id="MER7184024.1"/>
    </source>
</evidence>
<gene>
    <name evidence="3" type="ORF">ABT404_31925</name>
</gene>
<dbReference type="InterPro" id="IPR039422">
    <property type="entry name" value="MarR/SlyA-like"/>
</dbReference>
<proteinExistence type="predicted"/>